<comment type="caution">
    <text evidence="1">The sequence shown here is derived from an EMBL/GenBank/DDBJ whole genome shotgun (WGS) entry which is preliminary data.</text>
</comment>
<proteinExistence type="predicted"/>
<reference evidence="1 2" key="1">
    <citation type="submission" date="2021-08" db="EMBL/GenBank/DDBJ databases">
        <title>Streptomyces sp. PTM05 isolated from lichen.</title>
        <authorList>
            <person name="Somphong A."/>
            <person name="Phongsopitanun W."/>
            <person name="Tanasupawat S."/>
        </authorList>
    </citation>
    <scope>NUCLEOTIDE SEQUENCE [LARGE SCALE GENOMIC DNA]</scope>
    <source>
        <strain evidence="1 2">Ptm05</strain>
    </source>
</reference>
<keyword evidence="2" id="KW-1185">Reference proteome</keyword>
<organism evidence="1 2">
    <name type="scientific">Streptantibioticus parmotrematis</name>
    <dbReference type="NCBI Taxonomy" id="2873249"/>
    <lineage>
        <taxon>Bacteria</taxon>
        <taxon>Bacillati</taxon>
        <taxon>Actinomycetota</taxon>
        <taxon>Actinomycetes</taxon>
        <taxon>Kitasatosporales</taxon>
        <taxon>Streptomycetaceae</taxon>
        <taxon>Streptantibioticus</taxon>
    </lineage>
</organism>
<dbReference type="RefSeq" id="WP_109446380.1">
    <property type="nucleotide sequence ID" value="NZ_JAINVZ010000018.1"/>
</dbReference>
<dbReference type="Proteomes" id="UP001198565">
    <property type="component" value="Unassembled WGS sequence"/>
</dbReference>
<sequence length="78" mass="9156">MSQMTFSEETHRNLLSRIPQCTGREVGDWLHALDEGPALLRFDEKVNWLRREHEGLSYGHAKAIVHEYDLRRAARKLL</sequence>
<dbReference type="InterPro" id="IPR025629">
    <property type="entry name" value="DUF4287"/>
</dbReference>
<evidence type="ECO:0000313" key="1">
    <source>
        <dbReference type="EMBL" id="MBY8887735.1"/>
    </source>
</evidence>
<gene>
    <name evidence="1" type="ORF">K7472_23260</name>
</gene>
<dbReference type="EMBL" id="JAINVZ010000018">
    <property type="protein sequence ID" value="MBY8887735.1"/>
    <property type="molecule type" value="Genomic_DNA"/>
</dbReference>
<dbReference type="Pfam" id="PF14117">
    <property type="entry name" value="DUF4287"/>
    <property type="match status" value="1"/>
</dbReference>
<name>A0ABS7QX09_9ACTN</name>
<evidence type="ECO:0000313" key="2">
    <source>
        <dbReference type="Proteomes" id="UP001198565"/>
    </source>
</evidence>
<accession>A0ABS7QX09</accession>
<protein>
    <submittedName>
        <fullName evidence="1">DUF4287 domain-containing protein</fullName>
    </submittedName>
</protein>